<dbReference type="PATRIC" id="fig|1408103.3.peg.3113"/>
<feature type="signal peptide" evidence="2">
    <location>
        <begin position="1"/>
        <end position="18"/>
    </location>
</feature>
<gene>
    <name evidence="3" type="ORF">WQ57_13855</name>
</gene>
<feature type="chain" id="PRO_5039355554" evidence="2">
    <location>
        <begin position="19"/>
        <end position="334"/>
    </location>
</feature>
<protein>
    <submittedName>
        <fullName evidence="3">C4-dicarboxylate ABC transporter substrate-binding protein</fullName>
    </submittedName>
</protein>
<evidence type="ECO:0000313" key="3">
    <source>
        <dbReference type="EMBL" id="KKK37519.1"/>
    </source>
</evidence>
<dbReference type="InterPro" id="IPR004682">
    <property type="entry name" value="TRAP_DctP"/>
</dbReference>
<name>A0A0M2SSG6_9BACI</name>
<evidence type="ECO:0000256" key="1">
    <source>
        <dbReference type="ARBA" id="ARBA00022729"/>
    </source>
</evidence>
<dbReference type="PANTHER" id="PTHR33376:SF3">
    <property type="entry name" value="C4-DICARBOXYLATE-BINDING PROTEIN"/>
    <property type="match status" value="1"/>
</dbReference>
<dbReference type="Proteomes" id="UP000034166">
    <property type="component" value="Unassembled WGS sequence"/>
</dbReference>
<proteinExistence type="predicted"/>
<dbReference type="Pfam" id="PF03480">
    <property type="entry name" value="DctP"/>
    <property type="match status" value="1"/>
</dbReference>
<keyword evidence="4" id="KW-1185">Reference proteome</keyword>
<dbReference type="PROSITE" id="PS51257">
    <property type="entry name" value="PROKAR_LIPOPROTEIN"/>
    <property type="match status" value="1"/>
</dbReference>
<dbReference type="RefSeq" id="WP_046524362.1">
    <property type="nucleotide sequence ID" value="NZ_LAYY01000014.1"/>
</dbReference>
<accession>A0A0M2SSG6</accession>
<dbReference type="InterPro" id="IPR038404">
    <property type="entry name" value="TRAP_DctP_sf"/>
</dbReference>
<keyword evidence="1 2" id="KW-0732">Signal</keyword>
<reference evidence="3 4" key="1">
    <citation type="submission" date="2015-04" db="EMBL/GenBank/DDBJ databases">
        <title>Taxonomic description and genome sequence of Bacillus campisalis sp. nov., a novel member of the genus Bacillus isolated from solar saltern.</title>
        <authorList>
            <person name="Mathan Kumar R."/>
            <person name="Kaur G."/>
            <person name="Kumar A."/>
            <person name="Singh N.K."/>
            <person name="Kaur N."/>
            <person name="Kumar N."/>
            <person name="Mayilraj S."/>
        </authorList>
    </citation>
    <scope>NUCLEOTIDE SEQUENCE [LARGE SCALE GENOMIC DNA]</scope>
    <source>
        <strain evidence="3 4">SA2-6</strain>
    </source>
</reference>
<dbReference type="SUPFAM" id="SSF53850">
    <property type="entry name" value="Periplasmic binding protein-like II"/>
    <property type="match status" value="1"/>
</dbReference>
<dbReference type="PANTHER" id="PTHR33376">
    <property type="match status" value="1"/>
</dbReference>
<dbReference type="InterPro" id="IPR018389">
    <property type="entry name" value="DctP_fam"/>
</dbReference>
<evidence type="ECO:0000256" key="2">
    <source>
        <dbReference type="SAM" id="SignalP"/>
    </source>
</evidence>
<dbReference type="NCBIfam" id="TIGR00787">
    <property type="entry name" value="dctP"/>
    <property type="match status" value="1"/>
</dbReference>
<evidence type="ECO:0000313" key="4">
    <source>
        <dbReference type="Proteomes" id="UP000034166"/>
    </source>
</evidence>
<dbReference type="NCBIfam" id="NF037995">
    <property type="entry name" value="TRAP_S1"/>
    <property type="match status" value="1"/>
</dbReference>
<dbReference type="CDD" id="cd13669">
    <property type="entry name" value="PBP2_TRAP_TM0322_like"/>
    <property type="match status" value="1"/>
</dbReference>
<dbReference type="GO" id="GO:0055085">
    <property type="term" value="P:transmembrane transport"/>
    <property type="evidence" value="ECO:0007669"/>
    <property type="project" value="InterPro"/>
</dbReference>
<organism evidence="3 4">
    <name type="scientific">Mesobacillus campisalis</name>
    <dbReference type="NCBI Taxonomy" id="1408103"/>
    <lineage>
        <taxon>Bacteria</taxon>
        <taxon>Bacillati</taxon>
        <taxon>Bacillota</taxon>
        <taxon>Bacilli</taxon>
        <taxon>Bacillales</taxon>
        <taxon>Bacillaceae</taxon>
        <taxon>Mesobacillus</taxon>
    </lineage>
</organism>
<dbReference type="AlphaFoldDB" id="A0A0M2SSG6"/>
<dbReference type="GO" id="GO:0030288">
    <property type="term" value="C:outer membrane-bounded periplasmic space"/>
    <property type="evidence" value="ECO:0007669"/>
    <property type="project" value="InterPro"/>
</dbReference>
<dbReference type="Gene3D" id="3.40.190.170">
    <property type="entry name" value="Bacterial extracellular solute-binding protein, family 7"/>
    <property type="match status" value="1"/>
</dbReference>
<sequence length="334" mass="37358">MKKRWVFLLVMMAALALAGCSEQSGGDTKKEEGKVYTLKMSTQQAETAPIVKGFYDLAERLEEKSEGRLKMEVYPSAQLGSDDDVIEQAEQGVNVAVLTDGSRMGLYVEEMGIIGAPYLADNYEDVLKITQGDTFKSWEKSLAEEHGIRVLSFNWYDGPRHFLTNEPIEKPEDLKGLRIRTPGSPVWQESVKAMGATPIAMPWGEAYSAVQQGAIDGAEAQHTSTYPSRMYEVIKYVNKTSHFQLINGIIVGEKWFETLPEDLQTLLLEETRAVAEGNAKEIADMQGELEEKLKAEGVEVVEPDVEAFKKAAEQAYEKLGFTELREQIYKEIGR</sequence>
<dbReference type="PIRSF" id="PIRSF006470">
    <property type="entry name" value="DctB"/>
    <property type="match status" value="1"/>
</dbReference>
<comment type="caution">
    <text evidence="3">The sequence shown here is derived from an EMBL/GenBank/DDBJ whole genome shotgun (WGS) entry which is preliminary data.</text>
</comment>
<dbReference type="OrthoDB" id="2087at2"/>
<dbReference type="EMBL" id="LAYY01000014">
    <property type="protein sequence ID" value="KKK37519.1"/>
    <property type="molecule type" value="Genomic_DNA"/>
</dbReference>